<dbReference type="EMBL" id="JAINUL010000001">
    <property type="protein sequence ID" value="MCC0094362.1"/>
    <property type="molecule type" value="Genomic_DNA"/>
</dbReference>
<proteinExistence type="predicted"/>
<protein>
    <submittedName>
        <fullName evidence="2">DUF4230 domain-containing protein</fullName>
    </submittedName>
</protein>
<gene>
    <name evidence="2" type="ORF">K7B10_06070</name>
</gene>
<dbReference type="Proteomes" id="UP001520654">
    <property type="component" value="Unassembled WGS sequence"/>
</dbReference>
<evidence type="ECO:0000313" key="3">
    <source>
        <dbReference type="Proteomes" id="UP001520654"/>
    </source>
</evidence>
<evidence type="ECO:0000256" key="1">
    <source>
        <dbReference type="SAM" id="MobiDB-lite"/>
    </source>
</evidence>
<dbReference type="RefSeq" id="WP_229334927.1">
    <property type="nucleotide sequence ID" value="NZ_JAINUL010000001.1"/>
</dbReference>
<name>A0ABS8DZP9_9ACTN</name>
<feature type="region of interest" description="Disordered" evidence="1">
    <location>
        <begin position="1"/>
        <end position="68"/>
    </location>
</feature>
<accession>A0ABS8DZP9</accession>
<evidence type="ECO:0000313" key="2">
    <source>
        <dbReference type="EMBL" id="MCC0094362.1"/>
    </source>
</evidence>
<comment type="caution">
    <text evidence="2">The sequence shown here is derived from an EMBL/GenBank/DDBJ whole genome shotgun (WGS) entry which is preliminary data.</text>
</comment>
<feature type="compositionally biased region" description="Basic and acidic residues" evidence="1">
    <location>
        <begin position="17"/>
        <end position="26"/>
    </location>
</feature>
<sequence>MPGTAALDPNGSYAVAEQRRPPDRIGDLFSDDPAGEQAVQKRAAQHIDGAARDSGLAERAGKKTTAMP</sequence>
<organism evidence="2 3">
    <name type="scientific">Streptomyces flavotricini</name>
    <dbReference type="NCBI Taxonomy" id="66888"/>
    <lineage>
        <taxon>Bacteria</taxon>
        <taxon>Bacillati</taxon>
        <taxon>Actinomycetota</taxon>
        <taxon>Actinomycetes</taxon>
        <taxon>Kitasatosporales</taxon>
        <taxon>Streptomycetaceae</taxon>
        <taxon>Streptomyces</taxon>
    </lineage>
</organism>
<feature type="compositionally biased region" description="Basic and acidic residues" evidence="1">
    <location>
        <begin position="49"/>
        <end position="61"/>
    </location>
</feature>
<reference evidence="2 3" key="1">
    <citation type="submission" date="2021-08" db="EMBL/GenBank/DDBJ databases">
        <title>Genomic Architecture of Streptomyces flavotricini NGL1 and Streptomyces erythrochromogenes HMS4 With Differential Plant Beneficial attributes and laccase production capabilities.</title>
        <authorList>
            <person name="Salwan R."/>
            <person name="Kaur R."/>
            <person name="Sharma V."/>
        </authorList>
    </citation>
    <scope>NUCLEOTIDE SEQUENCE [LARGE SCALE GENOMIC DNA]</scope>
    <source>
        <strain evidence="2 3">NGL1</strain>
    </source>
</reference>
<keyword evidence="3" id="KW-1185">Reference proteome</keyword>